<dbReference type="Gene3D" id="3.40.50.1110">
    <property type="entry name" value="SGNH hydrolase"/>
    <property type="match status" value="1"/>
</dbReference>
<dbReference type="PANTHER" id="PTHR43784:SF2">
    <property type="entry name" value="GDSL-LIKE LIPASE_ACYLHYDROLASE, PUTATIVE (AFU_ORTHOLOGUE AFUA_2G00820)-RELATED"/>
    <property type="match status" value="1"/>
</dbReference>
<keyword evidence="2" id="KW-0472">Membrane</keyword>
<dbReference type="Proteomes" id="UP000254150">
    <property type="component" value="Unassembled WGS sequence"/>
</dbReference>
<evidence type="ECO:0000259" key="3">
    <source>
        <dbReference type="Pfam" id="PF13472"/>
    </source>
</evidence>
<evidence type="ECO:0000313" key="4">
    <source>
        <dbReference type="EMBL" id="SUO94634.1"/>
    </source>
</evidence>
<evidence type="ECO:0000313" key="5">
    <source>
        <dbReference type="Proteomes" id="UP000254150"/>
    </source>
</evidence>
<dbReference type="InterPro" id="IPR053140">
    <property type="entry name" value="GDSL_Rv0518-like"/>
</dbReference>
<reference evidence="4 5" key="1">
    <citation type="submission" date="2018-06" db="EMBL/GenBank/DDBJ databases">
        <authorList>
            <consortium name="Pathogen Informatics"/>
            <person name="Doyle S."/>
        </authorList>
    </citation>
    <scope>NUCLEOTIDE SEQUENCE [LARGE SCALE GENOMIC DNA]</scope>
    <source>
        <strain evidence="4 5">NCTC7807</strain>
    </source>
</reference>
<proteinExistence type="predicted"/>
<feature type="domain" description="SGNH hydrolase-type esterase" evidence="3">
    <location>
        <begin position="231"/>
        <end position="421"/>
    </location>
</feature>
<feature type="region of interest" description="Disordered" evidence="1">
    <location>
        <begin position="32"/>
        <end position="55"/>
    </location>
</feature>
<dbReference type="PANTHER" id="PTHR43784">
    <property type="entry name" value="GDSL-LIKE LIPASE/ACYLHYDROLASE, PUTATIVE (AFU_ORTHOLOGUE AFUA_2G00820)-RELATED"/>
    <property type="match status" value="1"/>
</dbReference>
<dbReference type="RefSeq" id="WP_100457723.1">
    <property type="nucleotide sequence ID" value="NZ_UHID01000001.1"/>
</dbReference>
<dbReference type="AlphaFoldDB" id="A0A380MR36"/>
<keyword evidence="2" id="KW-0812">Transmembrane</keyword>
<organism evidence="4 5">
    <name type="scientific">Streptomyces griseus</name>
    <dbReference type="NCBI Taxonomy" id="1911"/>
    <lineage>
        <taxon>Bacteria</taxon>
        <taxon>Bacillati</taxon>
        <taxon>Actinomycetota</taxon>
        <taxon>Actinomycetes</taxon>
        <taxon>Kitasatosporales</taxon>
        <taxon>Streptomycetaceae</taxon>
        <taxon>Streptomyces</taxon>
    </lineage>
</organism>
<sequence>MTKRHGYALLAALAAIVVLISAAIYLGVTGTGGSRDESADQGARTPRSSAAPASSGSWVAAWSASPVGGEPGTELRGYAGQSIRNVVHTHTGGTSARVTLSNLYGQQPLNLTRASIALTAAPNNPSAAPGTLRALTFDGRSDVVIPPGEQRVSDAVRMRVPNGSDLLVTTFSPTPSGPVTYHPHARQISYVARGERTDDEAGAAYTQQSPFWRYVTAVDVHSSDSQGAVVVLGDSLTDGITSTMGANRRWTDVLAQRMRDEPGNLDLSVVNQGISGNRLLSGGPGRPAGNPSGLNRFERDVLSRSGVRGIVVALGINDILRNPNGNSAADIADGLRDLTRQAHQRGLRVTGATLMPFGGHRGWTPEKEQMRQEVNTAIRSGEVFDHYVDFDKAVRDPYDARKLRPEYDSGDHLHPSDAGFRRMGESFDLSLLRKTAPAQL</sequence>
<dbReference type="SUPFAM" id="SSF52266">
    <property type="entry name" value="SGNH hydrolase"/>
    <property type="match status" value="1"/>
</dbReference>
<dbReference type="EMBL" id="UHID01000001">
    <property type="protein sequence ID" value="SUO94634.1"/>
    <property type="molecule type" value="Genomic_DNA"/>
</dbReference>
<evidence type="ECO:0000256" key="2">
    <source>
        <dbReference type="SAM" id="Phobius"/>
    </source>
</evidence>
<dbReference type="CDD" id="cd01830">
    <property type="entry name" value="XynE_like"/>
    <property type="match status" value="1"/>
</dbReference>
<accession>A0A380MR36</accession>
<feature type="transmembrane region" description="Helical" evidence="2">
    <location>
        <begin position="7"/>
        <end position="28"/>
    </location>
</feature>
<dbReference type="Pfam" id="PF13472">
    <property type="entry name" value="Lipase_GDSL_2"/>
    <property type="match status" value="1"/>
</dbReference>
<dbReference type="InterPro" id="IPR036514">
    <property type="entry name" value="SGNH_hydro_sf"/>
</dbReference>
<name>A0A380MR36_STRGR</name>
<protein>
    <submittedName>
        <fullName evidence="4">Secreted protein</fullName>
    </submittedName>
</protein>
<keyword evidence="2" id="KW-1133">Transmembrane helix</keyword>
<evidence type="ECO:0000256" key="1">
    <source>
        <dbReference type="SAM" id="MobiDB-lite"/>
    </source>
</evidence>
<dbReference type="GeneID" id="95068672"/>
<gene>
    <name evidence="4" type="ORF">NCTC7807_00968</name>
</gene>
<dbReference type="InterPro" id="IPR013830">
    <property type="entry name" value="SGNH_hydro"/>
</dbReference>